<dbReference type="Gene3D" id="3.20.20.100">
    <property type="entry name" value="NADP-dependent oxidoreductase domain"/>
    <property type="match status" value="1"/>
</dbReference>
<feature type="site" description="Lowers pKa of active site Tyr" evidence="7">
    <location>
        <position position="76"/>
    </location>
</feature>
<dbReference type="AlphaFoldDB" id="A0A4Q0Y3M7"/>
<feature type="domain" description="NADP-dependent oxidoreductase" evidence="8">
    <location>
        <begin position="23"/>
        <end position="261"/>
    </location>
</feature>
<protein>
    <submittedName>
        <fullName evidence="9">Aldo/keto reductase</fullName>
    </submittedName>
</protein>
<dbReference type="PRINTS" id="PR00069">
    <property type="entry name" value="ALDKETRDTASE"/>
</dbReference>
<dbReference type="FunFam" id="3.20.20.100:FF:000002">
    <property type="entry name" value="2,5-diketo-D-gluconic acid reductase A"/>
    <property type="match status" value="1"/>
</dbReference>
<dbReference type="Proteomes" id="UP000290191">
    <property type="component" value="Unassembled WGS sequence"/>
</dbReference>
<dbReference type="PANTHER" id="PTHR43827:SF3">
    <property type="entry name" value="NADP-DEPENDENT OXIDOREDUCTASE DOMAIN-CONTAINING PROTEIN"/>
    <property type="match status" value="1"/>
</dbReference>
<dbReference type="SUPFAM" id="SSF51430">
    <property type="entry name" value="NAD(P)-linked oxidoreductase"/>
    <property type="match status" value="1"/>
</dbReference>
<comment type="similarity">
    <text evidence="1">Belongs to the aldo/keto reductase family.</text>
</comment>
<feature type="active site" description="Proton donor" evidence="5">
    <location>
        <position position="50"/>
    </location>
</feature>
<accession>A0A4Q0Y3M7</accession>
<evidence type="ECO:0000313" key="9">
    <source>
        <dbReference type="EMBL" id="RXJ64757.1"/>
    </source>
</evidence>
<organism evidence="9 10">
    <name type="scientific">Halarcobacter anaerophilus</name>
    <dbReference type="NCBI Taxonomy" id="877500"/>
    <lineage>
        <taxon>Bacteria</taxon>
        <taxon>Pseudomonadati</taxon>
        <taxon>Campylobacterota</taxon>
        <taxon>Epsilonproteobacteria</taxon>
        <taxon>Campylobacterales</taxon>
        <taxon>Arcobacteraceae</taxon>
        <taxon>Halarcobacter</taxon>
    </lineage>
</organism>
<dbReference type="InterPro" id="IPR036812">
    <property type="entry name" value="NAD(P)_OxRdtase_dom_sf"/>
</dbReference>
<dbReference type="CDD" id="cd19071">
    <property type="entry name" value="AKR_AKR1-5-like"/>
    <property type="match status" value="1"/>
</dbReference>
<dbReference type="InterPro" id="IPR020471">
    <property type="entry name" value="AKR"/>
</dbReference>
<dbReference type="GO" id="GO:0016616">
    <property type="term" value="F:oxidoreductase activity, acting on the CH-OH group of donors, NAD or NADP as acceptor"/>
    <property type="evidence" value="ECO:0007669"/>
    <property type="project" value="UniProtKB-ARBA"/>
</dbReference>
<evidence type="ECO:0000256" key="5">
    <source>
        <dbReference type="PIRSR" id="PIRSR000097-1"/>
    </source>
</evidence>
<feature type="binding site" evidence="6">
    <location>
        <position position="109"/>
    </location>
    <ligand>
        <name>substrate</name>
    </ligand>
</feature>
<keyword evidence="10" id="KW-1185">Reference proteome</keyword>
<reference evidence="9 10" key="1">
    <citation type="submission" date="2017-10" db="EMBL/GenBank/DDBJ databases">
        <title>Genomics of the genus Arcobacter.</title>
        <authorList>
            <person name="Perez-Cataluna A."/>
            <person name="Figueras M.J."/>
        </authorList>
    </citation>
    <scope>NUCLEOTIDE SEQUENCE [LARGE SCALE GENOMIC DNA]</scope>
    <source>
        <strain evidence="9 10">DSM 24636</strain>
    </source>
</reference>
<evidence type="ECO:0000256" key="6">
    <source>
        <dbReference type="PIRSR" id="PIRSR000097-2"/>
    </source>
</evidence>
<dbReference type="OrthoDB" id="5328358at2"/>
<name>A0A4Q0Y3M7_9BACT</name>
<dbReference type="InterPro" id="IPR023210">
    <property type="entry name" value="NADP_OxRdtase_dom"/>
</dbReference>
<dbReference type="EMBL" id="PDKO01000001">
    <property type="protein sequence ID" value="RXJ64757.1"/>
    <property type="molecule type" value="Genomic_DNA"/>
</dbReference>
<evidence type="ECO:0000256" key="4">
    <source>
        <dbReference type="ARBA" id="ARBA00049445"/>
    </source>
</evidence>
<evidence type="ECO:0000256" key="7">
    <source>
        <dbReference type="PIRSR" id="PIRSR000097-3"/>
    </source>
</evidence>
<keyword evidence="2" id="KW-0521">NADP</keyword>
<evidence type="ECO:0000256" key="3">
    <source>
        <dbReference type="ARBA" id="ARBA00023002"/>
    </source>
</evidence>
<comment type="catalytic activity">
    <reaction evidence="4">
        <text>hydroxyacetone + NADP(+) = methylglyoxal + NADPH + H(+)</text>
        <dbReference type="Rhea" id="RHEA:27986"/>
        <dbReference type="ChEBI" id="CHEBI:15378"/>
        <dbReference type="ChEBI" id="CHEBI:17158"/>
        <dbReference type="ChEBI" id="CHEBI:27957"/>
        <dbReference type="ChEBI" id="CHEBI:57783"/>
        <dbReference type="ChEBI" id="CHEBI:58349"/>
    </reaction>
</comment>
<evidence type="ECO:0000256" key="1">
    <source>
        <dbReference type="ARBA" id="ARBA00007905"/>
    </source>
</evidence>
<keyword evidence="3" id="KW-0560">Oxidoreductase</keyword>
<dbReference type="Pfam" id="PF00248">
    <property type="entry name" value="Aldo_ket_red"/>
    <property type="match status" value="1"/>
</dbReference>
<dbReference type="PIRSF" id="PIRSF000097">
    <property type="entry name" value="AKR"/>
    <property type="match status" value="1"/>
</dbReference>
<evidence type="ECO:0000256" key="2">
    <source>
        <dbReference type="ARBA" id="ARBA00022857"/>
    </source>
</evidence>
<evidence type="ECO:0000313" key="10">
    <source>
        <dbReference type="Proteomes" id="UP000290191"/>
    </source>
</evidence>
<comment type="caution">
    <text evidence="9">The sequence shown here is derived from an EMBL/GenBank/DDBJ whole genome shotgun (WGS) entry which is preliminary data.</text>
</comment>
<gene>
    <name evidence="9" type="ORF">CRV06_02035</name>
</gene>
<sequence length="278" mass="32327">MNLEFITLNNGLKMPMLGLGTYPLNRLKLLKSIWIAQNNGYISIDTSRSYGNEKWIGRSLKLINLFNNQKLFITTKLGNSDQRKGNVRKALKESMDRLGVNYVDLYLMHWPNPDTYIASWKQMEVLYKEGLVGAIGVCNFHKHHLEKLLKEAEIVPAINQIELHPLLTQEPLRDYCKSKGIQIESYSPVARMDPKLIENPLLVNLSKKYNKTVPQIILRWNIENKIVTIPKSGTKNRIIENIDIFDFKLTSDEVEQINNLNEDYRVRYNPDTVDYYKV</sequence>
<proteinExistence type="inferred from homology"/>
<dbReference type="PANTHER" id="PTHR43827">
    <property type="entry name" value="2,5-DIKETO-D-GLUCONIC ACID REDUCTASE"/>
    <property type="match status" value="1"/>
</dbReference>
<evidence type="ECO:0000259" key="8">
    <source>
        <dbReference type="Pfam" id="PF00248"/>
    </source>
</evidence>